<gene>
    <name evidence="8" type="primary">lpxA</name>
    <name evidence="10" type="ORF">ENV75_01995</name>
</gene>
<comment type="caution">
    <text evidence="10">The sequence shown here is derived from an EMBL/GenBank/DDBJ whole genome shotgun (WGS) entry which is preliminary data.</text>
</comment>
<proteinExistence type="inferred from homology"/>
<dbReference type="HAMAP" id="MF_00387">
    <property type="entry name" value="LpxA"/>
    <property type="match status" value="1"/>
</dbReference>
<dbReference type="EMBL" id="DTHO01000018">
    <property type="protein sequence ID" value="HGG99212.1"/>
    <property type="molecule type" value="Genomic_DNA"/>
</dbReference>
<dbReference type="InterPro" id="IPR018357">
    <property type="entry name" value="Hexapep_transf_CS"/>
</dbReference>
<evidence type="ECO:0000256" key="6">
    <source>
        <dbReference type="ARBA" id="ARBA00023098"/>
    </source>
</evidence>
<dbReference type="InterPro" id="IPR037157">
    <property type="entry name" value="Acetyltransf_C_sf"/>
</dbReference>
<keyword evidence="7 8" id="KW-0012">Acyltransferase</keyword>
<dbReference type="PIRSF" id="PIRSF000456">
    <property type="entry name" value="UDP-GlcNAc_acltr"/>
    <property type="match status" value="1"/>
</dbReference>
<evidence type="ECO:0000256" key="4">
    <source>
        <dbReference type="ARBA" id="ARBA00022679"/>
    </source>
</evidence>
<dbReference type="UniPathway" id="UPA00359">
    <property type="reaction ID" value="UER00477"/>
</dbReference>
<evidence type="ECO:0000256" key="2">
    <source>
        <dbReference type="ARBA" id="ARBA00022516"/>
    </source>
</evidence>
<dbReference type="EC" id="2.3.1.129" evidence="8"/>
<accession>A0A7C4AIY3</accession>
<dbReference type="PROSITE" id="PS00101">
    <property type="entry name" value="HEXAPEP_TRANSFERASES"/>
    <property type="match status" value="1"/>
</dbReference>
<evidence type="ECO:0000313" key="10">
    <source>
        <dbReference type="EMBL" id="HGG99212.1"/>
    </source>
</evidence>
<dbReference type="GO" id="GO:0009245">
    <property type="term" value="P:lipid A biosynthetic process"/>
    <property type="evidence" value="ECO:0007669"/>
    <property type="project" value="UniProtKB-UniRule"/>
</dbReference>
<evidence type="ECO:0000256" key="7">
    <source>
        <dbReference type="ARBA" id="ARBA00023315"/>
    </source>
</evidence>
<dbReference type="InterPro" id="IPR010137">
    <property type="entry name" value="Lipid_A_LpxA"/>
</dbReference>
<dbReference type="NCBIfam" id="NF003657">
    <property type="entry name" value="PRK05289.1"/>
    <property type="match status" value="1"/>
</dbReference>
<evidence type="ECO:0000256" key="8">
    <source>
        <dbReference type="HAMAP-Rule" id="MF_00387"/>
    </source>
</evidence>
<evidence type="ECO:0000256" key="1">
    <source>
        <dbReference type="ARBA" id="ARBA00022490"/>
    </source>
</evidence>
<dbReference type="Pfam" id="PF13720">
    <property type="entry name" value="Acetyltransf_11"/>
    <property type="match status" value="1"/>
</dbReference>
<dbReference type="PANTHER" id="PTHR43480:SF1">
    <property type="entry name" value="ACYL-[ACYL-CARRIER-PROTEIN]--UDP-N-ACETYLGLUCOSAMINE O-ACYLTRANSFERASE, MITOCHONDRIAL-RELATED"/>
    <property type="match status" value="1"/>
</dbReference>
<keyword evidence="2 8" id="KW-0444">Lipid biosynthesis</keyword>
<dbReference type="GO" id="GO:0008780">
    <property type="term" value="F:acyl-[acyl-carrier-protein]-UDP-N-acetylglucosamine O-acyltransferase activity"/>
    <property type="evidence" value="ECO:0007669"/>
    <property type="project" value="UniProtKB-UniRule"/>
</dbReference>
<comment type="catalytic activity">
    <reaction evidence="8">
        <text>a (3R)-hydroxyacyl-[ACP] + UDP-N-acetyl-alpha-D-glucosamine = a UDP-3-O-[(3R)-3-hydroxyacyl]-N-acetyl-alpha-D-glucosamine + holo-[ACP]</text>
        <dbReference type="Rhea" id="RHEA:67812"/>
        <dbReference type="Rhea" id="RHEA-COMP:9685"/>
        <dbReference type="Rhea" id="RHEA-COMP:9945"/>
        <dbReference type="ChEBI" id="CHEBI:57705"/>
        <dbReference type="ChEBI" id="CHEBI:64479"/>
        <dbReference type="ChEBI" id="CHEBI:78827"/>
        <dbReference type="ChEBI" id="CHEBI:173225"/>
        <dbReference type="EC" id="2.3.1.129"/>
    </reaction>
</comment>
<dbReference type="GO" id="GO:0005737">
    <property type="term" value="C:cytoplasm"/>
    <property type="evidence" value="ECO:0007669"/>
    <property type="project" value="UniProtKB-SubCell"/>
</dbReference>
<evidence type="ECO:0000256" key="3">
    <source>
        <dbReference type="ARBA" id="ARBA00022556"/>
    </source>
</evidence>
<dbReference type="InterPro" id="IPR001451">
    <property type="entry name" value="Hexapep"/>
</dbReference>
<feature type="domain" description="UDP N-acetylglucosamine O-acyltransferase C-terminal" evidence="9">
    <location>
        <begin position="176"/>
        <end position="257"/>
    </location>
</feature>
<dbReference type="SUPFAM" id="SSF51161">
    <property type="entry name" value="Trimeric LpxA-like enzymes"/>
    <property type="match status" value="1"/>
</dbReference>
<dbReference type="Gene3D" id="1.20.1180.10">
    <property type="entry name" value="Udp N-acetylglucosamine O-acyltransferase, C-terminal domain"/>
    <property type="match status" value="1"/>
</dbReference>
<dbReference type="GO" id="GO:0016020">
    <property type="term" value="C:membrane"/>
    <property type="evidence" value="ECO:0007669"/>
    <property type="project" value="GOC"/>
</dbReference>
<keyword evidence="5 8" id="KW-0677">Repeat</keyword>
<dbReference type="InterPro" id="IPR011004">
    <property type="entry name" value="Trimer_LpxA-like_sf"/>
</dbReference>
<sequence length="258" mass="28533">MTEIHKTAIVSPKAEIDEEVFIGPYCVIGDNVKIGKSTRLINHVQIEGLTEIGQNCTIFPFAVIGFPPQDLKYKGEHTGVKIGNNNIIREYVTIHRASVSGDGWTVIGNDNFIMGYVHIAHDCRIGNSVIMANLATLAGHVQVEDYAFIGGVVAIHQFTRIGAYAMIGGFSGVGQDVPPFTMASGPRARLYGLNTVGLKRRGFSDETINILKKAYKILFRDKLQLKEAIEKVKKELPQIPEVKHLIEFIETNKRGICR</sequence>
<dbReference type="PANTHER" id="PTHR43480">
    <property type="entry name" value="ACYL-[ACYL-CARRIER-PROTEIN]--UDP-N-ACETYLGLUCOSAMINE O-ACYLTRANSFERASE"/>
    <property type="match status" value="1"/>
</dbReference>
<keyword evidence="6 8" id="KW-0443">Lipid metabolism</keyword>
<keyword evidence="4 8" id="KW-0808">Transferase</keyword>
<dbReference type="InterPro" id="IPR029098">
    <property type="entry name" value="Acetyltransf_C"/>
</dbReference>
<keyword evidence="3 8" id="KW-0441">Lipid A biosynthesis</keyword>
<comment type="subunit">
    <text evidence="8">Homotrimer.</text>
</comment>
<protein>
    <recommendedName>
        <fullName evidence="8">Acyl-[acyl-carrier-protein]--UDP-N-acetylglucosamine O-acyltransferase</fullName>
        <shortName evidence="8">UDP-N-acetylglucosamine acyltransferase</shortName>
        <ecNumber evidence="8">2.3.1.129</ecNumber>
    </recommendedName>
</protein>
<comment type="function">
    <text evidence="8">Involved in the biosynthesis of lipid A, a phosphorylated glycolipid that anchors the lipopolysaccharide to the outer membrane of the cell.</text>
</comment>
<dbReference type="CDD" id="cd03351">
    <property type="entry name" value="LbH_UDP-GlcNAc_AT"/>
    <property type="match status" value="1"/>
</dbReference>
<evidence type="ECO:0000256" key="5">
    <source>
        <dbReference type="ARBA" id="ARBA00022737"/>
    </source>
</evidence>
<comment type="subcellular location">
    <subcellularLocation>
        <location evidence="8">Cytoplasm</location>
    </subcellularLocation>
</comment>
<dbReference type="Gene3D" id="2.160.10.10">
    <property type="entry name" value="Hexapeptide repeat proteins"/>
    <property type="match status" value="1"/>
</dbReference>
<dbReference type="NCBIfam" id="TIGR01852">
    <property type="entry name" value="lipid_A_lpxA"/>
    <property type="match status" value="1"/>
</dbReference>
<name>A0A7C4AIY3_9BACT</name>
<comment type="pathway">
    <text evidence="8">Glycolipid biosynthesis; lipid IV(A) biosynthesis; lipid IV(A) from (3R)-3-hydroxytetradecanoyl-[acyl-carrier-protein] and UDP-N-acetyl-alpha-D-glucosamine: step 1/6.</text>
</comment>
<organism evidence="10">
    <name type="scientific">Thermodesulfovibrio aggregans</name>
    <dbReference type="NCBI Taxonomy" id="86166"/>
    <lineage>
        <taxon>Bacteria</taxon>
        <taxon>Pseudomonadati</taxon>
        <taxon>Nitrospirota</taxon>
        <taxon>Thermodesulfovibrionia</taxon>
        <taxon>Thermodesulfovibrionales</taxon>
        <taxon>Thermodesulfovibrionaceae</taxon>
        <taxon>Thermodesulfovibrio</taxon>
    </lineage>
</organism>
<dbReference type="AlphaFoldDB" id="A0A7C4AIY3"/>
<reference evidence="10" key="1">
    <citation type="journal article" date="2020" name="mSystems">
        <title>Genome- and Community-Level Interaction Insights into Carbon Utilization and Element Cycling Functions of Hydrothermarchaeota in Hydrothermal Sediment.</title>
        <authorList>
            <person name="Zhou Z."/>
            <person name="Liu Y."/>
            <person name="Xu W."/>
            <person name="Pan J."/>
            <person name="Luo Z.H."/>
            <person name="Li M."/>
        </authorList>
    </citation>
    <scope>NUCLEOTIDE SEQUENCE [LARGE SCALE GENOMIC DNA]</scope>
    <source>
        <strain evidence="10">SpSt-788</strain>
    </source>
</reference>
<dbReference type="Pfam" id="PF00132">
    <property type="entry name" value="Hexapep"/>
    <property type="match status" value="1"/>
</dbReference>
<keyword evidence="1 8" id="KW-0963">Cytoplasm</keyword>
<comment type="similarity">
    <text evidence="8">Belongs to the transferase hexapeptide repeat family. LpxA subfamily.</text>
</comment>
<evidence type="ECO:0000259" key="9">
    <source>
        <dbReference type="Pfam" id="PF13720"/>
    </source>
</evidence>